<evidence type="ECO:0000313" key="1">
    <source>
        <dbReference type="EMBL" id="MBF8378173.1"/>
    </source>
</evidence>
<dbReference type="EMBL" id="JADPKZ010000042">
    <property type="protein sequence ID" value="MBF8378173.1"/>
    <property type="molecule type" value="Genomic_DNA"/>
</dbReference>
<name>A0ABS0F4I0_9BACL</name>
<dbReference type="InterPro" id="IPR003737">
    <property type="entry name" value="GlcNAc_PI_deacetylase-related"/>
</dbReference>
<comment type="caution">
    <text evidence="1">The sequence shown here is derived from an EMBL/GenBank/DDBJ whole genome shotgun (WGS) entry which is preliminary data.</text>
</comment>
<dbReference type="PANTHER" id="PTHR12993:SF11">
    <property type="entry name" value="N-ACETYLGLUCOSAMINYL-PHOSPHATIDYLINOSITOL DE-N-ACETYLASE"/>
    <property type="match status" value="1"/>
</dbReference>
<dbReference type="Gene3D" id="3.40.50.10320">
    <property type="entry name" value="LmbE-like"/>
    <property type="match status" value="1"/>
</dbReference>
<dbReference type="InterPro" id="IPR024078">
    <property type="entry name" value="LmbE-like_dom_sf"/>
</dbReference>
<organism evidence="1 2">
    <name type="scientific">Alicyclobacillus mali</name>
    <name type="common">ex Roth et al. 2021</name>
    <dbReference type="NCBI Taxonomy" id="1123961"/>
    <lineage>
        <taxon>Bacteria</taxon>
        <taxon>Bacillati</taxon>
        <taxon>Bacillota</taxon>
        <taxon>Bacilli</taxon>
        <taxon>Bacillales</taxon>
        <taxon>Alicyclobacillaceae</taxon>
        <taxon>Alicyclobacillus</taxon>
    </lineage>
</organism>
<dbReference type="SUPFAM" id="SSF102588">
    <property type="entry name" value="LmbE-like"/>
    <property type="match status" value="1"/>
</dbReference>
<dbReference type="Proteomes" id="UP000642910">
    <property type="component" value="Unassembled WGS sequence"/>
</dbReference>
<gene>
    <name evidence="1" type="ORF">IW967_09910</name>
</gene>
<sequence length="250" mass="27489">MDLRALLGLKALDDVRSALFVGPHPDDNEVGAGGTMAKLVAKGCRVVSVTVTDGRHGALGEVDPAHLAHRRQEELEAACTVLGIQEHIEFGFEDLGSYTEVDVVEKLVPVLLDIRPEVIVTVDPWTPYEAHPDHIKTGRAVAECAIRLASLKVSQALPAYVPPMFAFYASAYPNAAVDVTDHWHSKIRAIEAHESQFATPEWPALKAYFDFQAREAAKRFLDDAEGSRLAEAFKVLSPRQLHFFPDAIRS</sequence>
<dbReference type="RefSeq" id="WP_195867788.1">
    <property type="nucleotide sequence ID" value="NZ_JADPKZ010000042.1"/>
</dbReference>
<dbReference type="PANTHER" id="PTHR12993">
    <property type="entry name" value="N-ACETYLGLUCOSAMINYL-PHOSPHATIDYLINOSITOL DE-N-ACETYLASE-RELATED"/>
    <property type="match status" value="1"/>
</dbReference>
<evidence type="ECO:0000313" key="2">
    <source>
        <dbReference type="Proteomes" id="UP000642910"/>
    </source>
</evidence>
<dbReference type="Pfam" id="PF02585">
    <property type="entry name" value="PIG-L"/>
    <property type="match status" value="1"/>
</dbReference>
<accession>A0ABS0F4I0</accession>
<keyword evidence="2" id="KW-1185">Reference proteome</keyword>
<protein>
    <submittedName>
        <fullName evidence="1">PIG-L family deacetylase</fullName>
    </submittedName>
</protein>
<reference evidence="1 2" key="1">
    <citation type="submission" date="2020-11" db="EMBL/GenBank/DDBJ databases">
        <title>Genomic insight of Alicyclobacillus mali FL 18 reveals a new arsenic-resistant strain, with potential in environmental biotechnology.</title>
        <authorList>
            <person name="Fiorentino G."/>
            <person name="Gallo G."/>
            <person name="Aulitto M."/>
        </authorList>
    </citation>
    <scope>NUCLEOTIDE SEQUENCE [LARGE SCALE GENOMIC DNA]</scope>
    <source>
        <strain evidence="1 2">FL 18</strain>
    </source>
</reference>
<proteinExistence type="predicted"/>